<sequence>MPHGSRIALLSALLLTGCHSAPRQPNPLLPPKPVINSSTTDPAKKPTPPTAGTTPPTTGATPAIPTASTGRGGTYSPIVGNENFRRPIVESPTPQPGVMPQMAVPSLPVTSYPSAPAPSPDIAPMNPPGMSGMTTLPPIAEGSGGDLKVPSMMGSK</sequence>
<evidence type="ECO:0000313" key="2">
    <source>
        <dbReference type="EMBL" id="QEL19426.1"/>
    </source>
</evidence>
<proteinExistence type="predicted"/>
<dbReference type="KEGG" id="lrs:PX52LOC_06498"/>
<name>A0A5C1AN59_9BACT</name>
<dbReference type="RefSeq" id="WP_149113814.1">
    <property type="nucleotide sequence ID" value="NZ_CP042425.1"/>
</dbReference>
<feature type="compositionally biased region" description="Pro residues" evidence="1">
    <location>
        <begin position="115"/>
        <end position="127"/>
    </location>
</feature>
<dbReference type="Proteomes" id="UP000324974">
    <property type="component" value="Chromosome"/>
</dbReference>
<organism evidence="2 3">
    <name type="scientific">Limnoglobus roseus</name>
    <dbReference type="NCBI Taxonomy" id="2598579"/>
    <lineage>
        <taxon>Bacteria</taxon>
        <taxon>Pseudomonadati</taxon>
        <taxon>Planctomycetota</taxon>
        <taxon>Planctomycetia</taxon>
        <taxon>Gemmatales</taxon>
        <taxon>Gemmataceae</taxon>
        <taxon>Limnoglobus</taxon>
    </lineage>
</organism>
<feature type="compositionally biased region" description="Low complexity" evidence="1">
    <location>
        <begin position="50"/>
        <end position="69"/>
    </location>
</feature>
<keyword evidence="3" id="KW-1185">Reference proteome</keyword>
<dbReference type="PROSITE" id="PS51257">
    <property type="entry name" value="PROKAR_LIPOPROTEIN"/>
    <property type="match status" value="1"/>
</dbReference>
<feature type="region of interest" description="Disordered" evidence="1">
    <location>
        <begin position="22"/>
        <end position="156"/>
    </location>
</feature>
<evidence type="ECO:0000313" key="3">
    <source>
        <dbReference type="Proteomes" id="UP000324974"/>
    </source>
</evidence>
<protein>
    <recommendedName>
        <fullName evidence="4">Lipoprotein</fullName>
    </recommendedName>
</protein>
<dbReference type="AlphaFoldDB" id="A0A5C1AN59"/>
<evidence type="ECO:0000256" key="1">
    <source>
        <dbReference type="SAM" id="MobiDB-lite"/>
    </source>
</evidence>
<accession>A0A5C1AN59</accession>
<feature type="compositionally biased region" description="Pro residues" evidence="1">
    <location>
        <begin position="24"/>
        <end position="33"/>
    </location>
</feature>
<evidence type="ECO:0008006" key="4">
    <source>
        <dbReference type="Google" id="ProtNLM"/>
    </source>
</evidence>
<gene>
    <name evidence="2" type="ORF">PX52LOC_06498</name>
</gene>
<dbReference type="EMBL" id="CP042425">
    <property type="protein sequence ID" value="QEL19426.1"/>
    <property type="molecule type" value="Genomic_DNA"/>
</dbReference>
<reference evidence="3" key="1">
    <citation type="submission" date="2019-08" db="EMBL/GenBank/DDBJ databases">
        <title>Limnoglobus roseus gen. nov., sp. nov., a novel freshwater planctomycete with a giant genome from the family Gemmataceae.</title>
        <authorList>
            <person name="Kulichevskaya I.S."/>
            <person name="Naumoff D.G."/>
            <person name="Miroshnikov K."/>
            <person name="Ivanova A."/>
            <person name="Philippov D.A."/>
            <person name="Hakobyan A."/>
            <person name="Rijpstra I.C."/>
            <person name="Sinninghe Damste J.S."/>
            <person name="Liesack W."/>
            <person name="Dedysh S.N."/>
        </authorList>
    </citation>
    <scope>NUCLEOTIDE SEQUENCE [LARGE SCALE GENOMIC DNA]</scope>
    <source>
        <strain evidence="3">PX52</strain>
    </source>
</reference>